<name>A0ABT8CIT7_9VIBR</name>
<keyword evidence="3" id="KW-1185">Reference proteome</keyword>
<keyword evidence="1" id="KW-0732">Signal</keyword>
<feature type="signal peptide" evidence="1">
    <location>
        <begin position="1"/>
        <end position="24"/>
    </location>
</feature>
<evidence type="ECO:0000313" key="2">
    <source>
        <dbReference type="EMBL" id="MDN3701015.1"/>
    </source>
</evidence>
<sequence>MKKSYVLIAIALSSSLSVSSMANAALGGTPNISKEHLEKHWNGKQGPQSTLVAGALLHWTADACGKLNGHISDKNKCSSEAEQTSNYPQFSF</sequence>
<accession>A0ABT8CIT7</accession>
<protein>
    <submittedName>
        <fullName evidence="2">Uncharacterized protein</fullName>
    </submittedName>
</protein>
<dbReference type="EMBL" id="JAUFQY010000001">
    <property type="protein sequence ID" value="MDN3701015.1"/>
    <property type="molecule type" value="Genomic_DNA"/>
</dbReference>
<gene>
    <name evidence="2" type="ORF">QWY96_09145</name>
</gene>
<comment type="caution">
    <text evidence="2">The sequence shown here is derived from an EMBL/GenBank/DDBJ whole genome shotgun (WGS) entry which is preliminary data.</text>
</comment>
<dbReference type="RefSeq" id="WP_290334806.1">
    <property type="nucleotide sequence ID" value="NZ_JAUFQY010000001.1"/>
</dbReference>
<evidence type="ECO:0000313" key="3">
    <source>
        <dbReference type="Proteomes" id="UP001223712"/>
    </source>
</evidence>
<proteinExistence type="predicted"/>
<dbReference type="Proteomes" id="UP001223712">
    <property type="component" value="Unassembled WGS sequence"/>
</dbReference>
<reference evidence="3" key="1">
    <citation type="journal article" date="2019" name="Int. J. Syst. Evol. Microbiol.">
        <title>The Global Catalogue of Microorganisms (GCM) 10K type strain sequencing project: providing services to taxonomists for standard genome sequencing and annotation.</title>
        <authorList>
            <consortium name="The Broad Institute Genomics Platform"/>
            <consortium name="The Broad Institute Genome Sequencing Center for Infectious Disease"/>
            <person name="Wu L."/>
            <person name="Ma J."/>
        </authorList>
    </citation>
    <scope>NUCLEOTIDE SEQUENCE [LARGE SCALE GENOMIC DNA]</scope>
    <source>
        <strain evidence="3">CECT 7226</strain>
    </source>
</reference>
<evidence type="ECO:0000256" key="1">
    <source>
        <dbReference type="SAM" id="SignalP"/>
    </source>
</evidence>
<organism evidence="2 3">
    <name type="scientific">Vibrio artabrorum</name>
    <dbReference type="NCBI Taxonomy" id="446374"/>
    <lineage>
        <taxon>Bacteria</taxon>
        <taxon>Pseudomonadati</taxon>
        <taxon>Pseudomonadota</taxon>
        <taxon>Gammaproteobacteria</taxon>
        <taxon>Vibrionales</taxon>
        <taxon>Vibrionaceae</taxon>
        <taxon>Vibrio</taxon>
    </lineage>
</organism>
<feature type="chain" id="PRO_5046351944" evidence="1">
    <location>
        <begin position="25"/>
        <end position="92"/>
    </location>
</feature>